<dbReference type="InterPro" id="IPR013332">
    <property type="entry name" value="KPR_N"/>
</dbReference>
<dbReference type="Proteomes" id="UP001548189">
    <property type="component" value="Unassembled WGS sequence"/>
</dbReference>
<evidence type="ECO:0000259" key="11">
    <source>
        <dbReference type="Pfam" id="PF02558"/>
    </source>
</evidence>
<comment type="similarity">
    <text evidence="2 10">Belongs to the ketopantoate reductase family.</text>
</comment>
<evidence type="ECO:0000259" key="12">
    <source>
        <dbReference type="Pfam" id="PF08546"/>
    </source>
</evidence>
<dbReference type="Pfam" id="PF02558">
    <property type="entry name" value="ApbA"/>
    <property type="match status" value="1"/>
</dbReference>
<proteinExistence type="inferred from homology"/>
<feature type="domain" description="Ketopantoate reductase C-terminal" evidence="12">
    <location>
        <begin position="206"/>
        <end position="325"/>
    </location>
</feature>
<feature type="domain" description="Ketopantoate reductase N-terminal" evidence="11">
    <location>
        <begin position="9"/>
        <end position="176"/>
    </location>
</feature>
<accession>A0ABV2BT87</accession>
<dbReference type="RefSeq" id="WP_353895737.1">
    <property type="nucleotide sequence ID" value="NZ_JBEVCJ010000007.1"/>
</dbReference>
<dbReference type="EMBL" id="JBEVCJ010000007">
    <property type="protein sequence ID" value="MET1255151.1"/>
    <property type="molecule type" value="Genomic_DNA"/>
</dbReference>
<dbReference type="PANTHER" id="PTHR43765:SF2">
    <property type="entry name" value="2-DEHYDROPANTOATE 2-REDUCTASE"/>
    <property type="match status" value="1"/>
</dbReference>
<dbReference type="InterPro" id="IPR013752">
    <property type="entry name" value="KPA_reductase"/>
</dbReference>
<evidence type="ECO:0000313" key="14">
    <source>
        <dbReference type="Proteomes" id="UP001548189"/>
    </source>
</evidence>
<evidence type="ECO:0000256" key="8">
    <source>
        <dbReference type="ARBA" id="ARBA00032024"/>
    </source>
</evidence>
<evidence type="ECO:0000256" key="2">
    <source>
        <dbReference type="ARBA" id="ARBA00007870"/>
    </source>
</evidence>
<reference evidence="13 14" key="1">
    <citation type="submission" date="2024-06" db="EMBL/GenBank/DDBJ databases">
        <authorList>
            <person name="Li F."/>
        </authorList>
    </citation>
    <scope>NUCLEOTIDE SEQUENCE [LARGE SCALE GENOMIC DNA]</scope>
    <source>
        <strain evidence="13 14">GXAS 311</strain>
    </source>
</reference>
<keyword evidence="6 10" id="KW-0521">NADP</keyword>
<dbReference type="InterPro" id="IPR013328">
    <property type="entry name" value="6PGD_dom2"/>
</dbReference>
<dbReference type="InterPro" id="IPR050838">
    <property type="entry name" value="Ketopantoate_reductase"/>
</dbReference>
<evidence type="ECO:0000256" key="9">
    <source>
        <dbReference type="ARBA" id="ARBA00048793"/>
    </source>
</evidence>
<evidence type="ECO:0000256" key="10">
    <source>
        <dbReference type="RuleBase" id="RU362068"/>
    </source>
</evidence>
<name>A0ABV2BT87_9GAMM</name>
<dbReference type="InterPro" id="IPR036291">
    <property type="entry name" value="NAD(P)-bd_dom_sf"/>
</dbReference>
<keyword evidence="7 10" id="KW-0560">Oxidoreductase</keyword>
<gene>
    <name evidence="13" type="ORF">ABVT43_08440</name>
</gene>
<organism evidence="13 14">
    <name type="scientific">Aliikangiella maris</name>
    <dbReference type="NCBI Taxonomy" id="3162458"/>
    <lineage>
        <taxon>Bacteria</taxon>
        <taxon>Pseudomonadati</taxon>
        <taxon>Pseudomonadota</taxon>
        <taxon>Gammaproteobacteria</taxon>
        <taxon>Oceanospirillales</taxon>
        <taxon>Pleioneaceae</taxon>
        <taxon>Aliikangiella</taxon>
    </lineage>
</organism>
<protein>
    <recommendedName>
        <fullName evidence="4 10">2-dehydropantoate 2-reductase</fullName>
        <ecNumber evidence="3 10">1.1.1.169</ecNumber>
    </recommendedName>
    <alternativeName>
        <fullName evidence="8 10">Ketopantoate reductase</fullName>
    </alternativeName>
</protein>
<dbReference type="Pfam" id="PF08546">
    <property type="entry name" value="ApbA_C"/>
    <property type="match status" value="1"/>
</dbReference>
<evidence type="ECO:0000256" key="1">
    <source>
        <dbReference type="ARBA" id="ARBA00004994"/>
    </source>
</evidence>
<comment type="function">
    <text evidence="10">Catalyzes the NADPH-dependent reduction of ketopantoate into pantoic acid.</text>
</comment>
<dbReference type="InterPro" id="IPR003710">
    <property type="entry name" value="ApbA"/>
</dbReference>
<dbReference type="Gene3D" id="1.10.1040.10">
    <property type="entry name" value="N-(1-d-carboxylethyl)-l-norvaline Dehydrogenase, domain 2"/>
    <property type="match status" value="1"/>
</dbReference>
<dbReference type="InterPro" id="IPR008927">
    <property type="entry name" value="6-PGluconate_DH-like_C_sf"/>
</dbReference>
<comment type="pathway">
    <text evidence="1 10">Cofactor biosynthesis; (R)-pantothenate biosynthesis; (R)-pantoate from 3-methyl-2-oxobutanoate: step 2/2.</text>
</comment>
<evidence type="ECO:0000313" key="13">
    <source>
        <dbReference type="EMBL" id="MET1255151.1"/>
    </source>
</evidence>
<keyword evidence="5 10" id="KW-0566">Pantothenate biosynthesis</keyword>
<sequence>MCKYHRQFSIIGAGAIGHLWACSFQRQKFPYRLYTRHQQTPTSIEFLSPQIKWQSTITYTPLCQWQTADVLLICVKAQQLTSLCEQLHHHLNQPNQASQSSNDSTLPGFTKESRAFKRPTYPAIILMMNGLGLTDIVQHYLPGAPVVHAAVTHGVKRLKNQLIYTGSGQTLLGEMSHQNLKAKFAPIIAPLNQALPEVIWNEKHETTLYLKLITNAIINPVTALLQCKNGQILNNNQLIPTANALLEELFPLLEKLIPQFDPAEIRQNIIRVAKATAENSSSMKEDVLKKRTTEIDFINGHLLKLAKKHAINLPKNHQIIQQIKRLAH</sequence>
<dbReference type="NCBIfam" id="TIGR00745">
    <property type="entry name" value="apbA_panE"/>
    <property type="match status" value="1"/>
</dbReference>
<comment type="catalytic activity">
    <reaction evidence="9 10">
        <text>(R)-pantoate + NADP(+) = 2-dehydropantoate + NADPH + H(+)</text>
        <dbReference type="Rhea" id="RHEA:16233"/>
        <dbReference type="ChEBI" id="CHEBI:11561"/>
        <dbReference type="ChEBI" id="CHEBI:15378"/>
        <dbReference type="ChEBI" id="CHEBI:15980"/>
        <dbReference type="ChEBI" id="CHEBI:57783"/>
        <dbReference type="ChEBI" id="CHEBI:58349"/>
        <dbReference type="EC" id="1.1.1.169"/>
    </reaction>
</comment>
<dbReference type="EC" id="1.1.1.169" evidence="3 10"/>
<dbReference type="GO" id="GO:0008677">
    <property type="term" value="F:2-dehydropantoate 2-reductase activity"/>
    <property type="evidence" value="ECO:0007669"/>
    <property type="project" value="UniProtKB-EC"/>
</dbReference>
<evidence type="ECO:0000256" key="6">
    <source>
        <dbReference type="ARBA" id="ARBA00022857"/>
    </source>
</evidence>
<dbReference type="Gene3D" id="3.40.50.720">
    <property type="entry name" value="NAD(P)-binding Rossmann-like Domain"/>
    <property type="match status" value="2"/>
</dbReference>
<evidence type="ECO:0000256" key="7">
    <source>
        <dbReference type="ARBA" id="ARBA00023002"/>
    </source>
</evidence>
<comment type="caution">
    <text evidence="13">The sequence shown here is derived from an EMBL/GenBank/DDBJ whole genome shotgun (WGS) entry which is preliminary data.</text>
</comment>
<dbReference type="SUPFAM" id="SSF48179">
    <property type="entry name" value="6-phosphogluconate dehydrogenase C-terminal domain-like"/>
    <property type="match status" value="1"/>
</dbReference>
<dbReference type="SUPFAM" id="SSF51735">
    <property type="entry name" value="NAD(P)-binding Rossmann-fold domains"/>
    <property type="match status" value="2"/>
</dbReference>
<evidence type="ECO:0000256" key="5">
    <source>
        <dbReference type="ARBA" id="ARBA00022655"/>
    </source>
</evidence>
<dbReference type="PANTHER" id="PTHR43765">
    <property type="entry name" value="2-DEHYDROPANTOATE 2-REDUCTASE-RELATED"/>
    <property type="match status" value="1"/>
</dbReference>
<evidence type="ECO:0000256" key="4">
    <source>
        <dbReference type="ARBA" id="ARBA00019465"/>
    </source>
</evidence>
<evidence type="ECO:0000256" key="3">
    <source>
        <dbReference type="ARBA" id="ARBA00013014"/>
    </source>
</evidence>
<keyword evidence="14" id="KW-1185">Reference proteome</keyword>